<evidence type="ECO:0000256" key="2">
    <source>
        <dbReference type="ARBA" id="ARBA00022723"/>
    </source>
</evidence>
<dbReference type="EMBL" id="JADCTT010000004">
    <property type="protein sequence ID" value="KAF9752846.1"/>
    <property type="molecule type" value="Genomic_DNA"/>
</dbReference>
<dbReference type="GO" id="GO:0046872">
    <property type="term" value="F:metal ion binding"/>
    <property type="evidence" value="ECO:0007669"/>
    <property type="project" value="UniProtKB-KW"/>
</dbReference>
<dbReference type="PANTHER" id="PTHR11820:SF7">
    <property type="entry name" value="ACYLPYRUVASE FAHD1, MITOCHONDRIAL"/>
    <property type="match status" value="1"/>
</dbReference>
<dbReference type="InterPro" id="IPR036663">
    <property type="entry name" value="Fumarylacetoacetase_C_sf"/>
</dbReference>
<organism evidence="4 5">
    <name type="scientific">Bionectria ochroleuca</name>
    <name type="common">Gliocladium roseum</name>
    <dbReference type="NCBI Taxonomy" id="29856"/>
    <lineage>
        <taxon>Eukaryota</taxon>
        <taxon>Fungi</taxon>
        <taxon>Dikarya</taxon>
        <taxon>Ascomycota</taxon>
        <taxon>Pezizomycotina</taxon>
        <taxon>Sordariomycetes</taxon>
        <taxon>Hypocreomycetidae</taxon>
        <taxon>Hypocreales</taxon>
        <taxon>Bionectriaceae</taxon>
        <taxon>Clonostachys</taxon>
    </lineage>
</organism>
<gene>
    <name evidence="4" type="ORF">IM811_011604</name>
</gene>
<evidence type="ECO:0000256" key="1">
    <source>
        <dbReference type="ARBA" id="ARBA00010211"/>
    </source>
</evidence>
<evidence type="ECO:0000259" key="3">
    <source>
        <dbReference type="Pfam" id="PF01557"/>
    </source>
</evidence>
<name>A0A8H7NBL4_BIOOC</name>
<dbReference type="AlphaFoldDB" id="A0A8H7NBL4"/>
<comment type="similarity">
    <text evidence="1">Belongs to the FAH family.</text>
</comment>
<comment type="caution">
    <text evidence="4">The sequence shown here is derived from an EMBL/GenBank/DDBJ whole genome shotgun (WGS) entry which is preliminary data.</text>
</comment>
<protein>
    <recommendedName>
        <fullName evidence="3">Fumarylacetoacetase-like C-terminal domain-containing protein</fullName>
    </recommendedName>
</protein>
<dbReference type="Proteomes" id="UP000616885">
    <property type="component" value="Unassembled WGS sequence"/>
</dbReference>
<dbReference type="Pfam" id="PF01557">
    <property type="entry name" value="FAA_hydrolase"/>
    <property type="match status" value="1"/>
</dbReference>
<keyword evidence="2" id="KW-0479">Metal-binding</keyword>
<reference evidence="4" key="1">
    <citation type="submission" date="2020-10" db="EMBL/GenBank/DDBJ databases">
        <title>High-Quality Genome Resource of Clonostachys rosea strain S41 by Oxford Nanopore Long-Read Sequencing.</title>
        <authorList>
            <person name="Wang H."/>
        </authorList>
    </citation>
    <scope>NUCLEOTIDE SEQUENCE</scope>
    <source>
        <strain evidence="4">S41</strain>
    </source>
</reference>
<dbReference type="PANTHER" id="PTHR11820">
    <property type="entry name" value="ACYLPYRUVASE"/>
    <property type="match status" value="1"/>
</dbReference>
<dbReference type="InterPro" id="IPR011234">
    <property type="entry name" value="Fumarylacetoacetase-like_C"/>
</dbReference>
<dbReference type="SUPFAM" id="SSF56529">
    <property type="entry name" value="FAH"/>
    <property type="match status" value="1"/>
</dbReference>
<dbReference type="GO" id="GO:0018773">
    <property type="term" value="F:acetylpyruvate hydrolase activity"/>
    <property type="evidence" value="ECO:0007669"/>
    <property type="project" value="TreeGrafter"/>
</dbReference>
<feature type="domain" description="Fumarylacetoacetase-like C-terminal" evidence="3">
    <location>
        <begin position="75"/>
        <end position="217"/>
    </location>
</feature>
<accession>A0A8H7NBL4</accession>
<sequence length="218" mass="24169">MLKPAHLSHTRDSLTARLVRIFEGGNPWDEGFKLSESRRKVAEVILILPREATKIKVDVMELQGTLPLPHTPVFMCIGLSYKKHADEAGISLLSRLNDGEYPVVFTKPPNALAGPFENIPIPVICHSMDYEAELCLVIGKDCIDFKADNDISEYILSYTVGNDLSSQYWQNPERCVGQHGSAKSFDKFAPIGPVITSTKTIPNLAILQLECFVNGGKR</sequence>
<proteinExistence type="inferred from homology"/>
<evidence type="ECO:0000313" key="5">
    <source>
        <dbReference type="Proteomes" id="UP000616885"/>
    </source>
</evidence>
<dbReference type="Gene3D" id="3.90.850.10">
    <property type="entry name" value="Fumarylacetoacetase-like, C-terminal domain"/>
    <property type="match status" value="1"/>
</dbReference>
<evidence type="ECO:0000313" key="4">
    <source>
        <dbReference type="EMBL" id="KAF9752846.1"/>
    </source>
</evidence>